<comment type="subcellular location">
    <subcellularLocation>
        <location evidence="1">Membrane</location>
        <topology evidence="1">Multi-pass membrane protein</topology>
    </subcellularLocation>
</comment>
<dbReference type="Gene3D" id="1.50.40.10">
    <property type="entry name" value="Mitochondrial carrier domain"/>
    <property type="match status" value="1"/>
</dbReference>
<keyword evidence="2" id="KW-0812">Transmembrane</keyword>
<evidence type="ECO:0000256" key="2">
    <source>
        <dbReference type="ARBA" id="ARBA00022692"/>
    </source>
</evidence>
<dbReference type="SUPFAM" id="SSF103506">
    <property type="entry name" value="Mitochondrial carrier"/>
    <property type="match status" value="1"/>
</dbReference>
<dbReference type="AlphaFoldDB" id="A0AAD2A694"/>
<dbReference type="GO" id="GO:0016020">
    <property type="term" value="C:membrane"/>
    <property type="evidence" value="ECO:0007669"/>
    <property type="project" value="UniProtKB-SubCell"/>
</dbReference>
<gene>
    <name evidence="5" type="ORF">FPE_LOCUS29889</name>
</gene>
<dbReference type="InterPro" id="IPR018108">
    <property type="entry name" value="MCP_transmembrane"/>
</dbReference>
<evidence type="ECO:0008006" key="7">
    <source>
        <dbReference type="Google" id="ProtNLM"/>
    </source>
</evidence>
<accession>A0AAD2A694</accession>
<protein>
    <recommendedName>
        <fullName evidence="7">ADP,ATP carrier protein</fullName>
    </recommendedName>
</protein>
<organism evidence="5 6">
    <name type="scientific">Fraxinus pennsylvanica</name>
    <dbReference type="NCBI Taxonomy" id="56036"/>
    <lineage>
        <taxon>Eukaryota</taxon>
        <taxon>Viridiplantae</taxon>
        <taxon>Streptophyta</taxon>
        <taxon>Embryophyta</taxon>
        <taxon>Tracheophyta</taxon>
        <taxon>Spermatophyta</taxon>
        <taxon>Magnoliopsida</taxon>
        <taxon>eudicotyledons</taxon>
        <taxon>Gunneridae</taxon>
        <taxon>Pentapetalae</taxon>
        <taxon>asterids</taxon>
        <taxon>lamiids</taxon>
        <taxon>Lamiales</taxon>
        <taxon>Oleaceae</taxon>
        <taxon>Oleeae</taxon>
        <taxon>Fraxinus</taxon>
    </lineage>
</organism>
<keyword evidence="6" id="KW-1185">Reference proteome</keyword>
<keyword evidence="3" id="KW-0677">Repeat</keyword>
<evidence type="ECO:0000256" key="4">
    <source>
        <dbReference type="ARBA" id="ARBA00023136"/>
    </source>
</evidence>
<dbReference type="Proteomes" id="UP000834106">
    <property type="component" value="Chromosome 19"/>
</dbReference>
<evidence type="ECO:0000256" key="1">
    <source>
        <dbReference type="ARBA" id="ARBA00004141"/>
    </source>
</evidence>
<reference evidence="5" key="1">
    <citation type="submission" date="2023-05" db="EMBL/GenBank/DDBJ databases">
        <authorList>
            <person name="Huff M."/>
        </authorList>
    </citation>
    <scope>NUCLEOTIDE SEQUENCE</scope>
</reference>
<evidence type="ECO:0000256" key="3">
    <source>
        <dbReference type="ARBA" id="ARBA00022737"/>
    </source>
</evidence>
<dbReference type="PANTHER" id="PTHR24089">
    <property type="entry name" value="SOLUTE CARRIER FAMILY 25"/>
    <property type="match status" value="1"/>
</dbReference>
<dbReference type="EMBL" id="OU503054">
    <property type="protein sequence ID" value="CAI9782459.1"/>
    <property type="molecule type" value="Genomic_DNA"/>
</dbReference>
<name>A0AAD2A694_9LAMI</name>
<dbReference type="Pfam" id="PF00153">
    <property type="entry name" value="Mito_carr"/>
    <property type="match status" value="1"/>
</dbReference>
<evidence type="ECO:0000313" key="6">
    <source>
        <dbReference type="Proteomes" id="UP000834106"/>
    </source>
</evidence>
<evidence type="ECO:0000313" key="5">
    <source>
        <dbReference type="EMBL" id="CAI9782459.1"/>
    </source>
</evidence>
<proteinExistence type="predicted"/>
<keyword evidence="4" id="KW-0472">Membrane</keyword>
<dbReference type="InterPro" id="IPR023395">
    <property type="entry name" value="MCP_dom_sf"/>
</dbReference>
<sequence length="166" mass="18609">MNLEKERVELMEFQKNGLVSISTINRLTSSGKLSKKLVGNFRQIHQYFSFISNFTHRLRAGQEGAFTLIGKEEGIKEYWKGNLPRVIRIIPYSGAHLFVDETYKLMDWDLSVIGRLAAGAYAGMTSTFVALNMLREEGVASFYNGLGPSLIGIAPYIVTLQSSFAF</sequence>